<feature type="domain" description="Peptidase M24" evidence="8">
    <location>
        <begin position="230"/>
        <end position="455"/>
    </location>
</feature>
<dbReference type="GeneID" id="102531011"/>
<dbReference type="GO" id="GO:0070006">
    <property type="term" value="F:metalloaminopeptidase activity"/>
    <property type="evidence" value="ECO:0007669"/>
    <property type="project" value="UniProtKB-UniRule"/>
</dbReference>
<feature type="binding site" evidence="5">
    <location>
        <position position="295"/>
    </location>
    <ligand>
        <name>substrate</name>
    </ligand>
</feature>
<dbReference type="Proteomes" id="UP001652581">
    <property type="component" value="Chromosome 5"/>
</dbReference>
<dbReference type="InterPro" id="IPR000994">
    <property type="entry name" value="Pept_M24"/>
</dbReference>
<comment type="catalytic activity">
    <reaction evidence="5 6">
        <text>Release of N-terminal amino acids, preferentially methionine, from peptides and arylamides.</text>
        <dbReference type="EC" id="3.4.11.18"/>
    </reaction>
</comment>
<keyword evidence="1 5" id="KW-0031">Aminopeptidase</keyword>
<keyword evidence="9" id="KW-1185">Reference proteome</keyword>
<dbReference type="EC" id="3.4.11.18" evidence="6"/>
<organism evidence="9 10">
    <name type="scientific">Vicugna pacos</name>
    <name type="common">Alpaca</name>
    <name type="synonym">Lama pacos</name>
    <dbReference type="NCBI Taxonomy" id="30538"/>
    <lineage>
        <taxon>Eukaryota</taxon>
        <taxon>Metazoa</taxon>
        <taxon>Chordata</taxon>
        <taxon>Craniata</taxon>
        <taxon>Vertebrata</taxon>
        <taxon>Euteleostomi</taxon>
        <taxon>Mammalia</taxon>
        <taxon>Eutheria</taxon>
        <taxon>Laurasiatheria</taxon>
        <taxon>Artiodactyla</taxon>
        <taxon>Tylopoda</taxon>
        <taxon>Camelidae</taxon>
        <taxon>Vicugna</taxon>
    </lineage>
</organism>
<evidence type="ECO:0000313" key="10">
    <source>
        <dbReference type="RefSeq" id="XP_006220544.2"/>
    </source>
</evidence>
<evidence type="ECO:0000256" key="6">
    <source>
        <dbReference type="RuleBase" id="RU003653"/>
    </source>
</evidence>
<evidence type="ECO:0000313" key="9">
    <source>
        <dbReference type="Proteomes" id="UP001652581"/>
    </source>
</evidence>
<dbReference type="CDD" id="cd01086">
    <property type="entry name" value="MetAP1"/>
    <property type="match status" value="1"/>
</dbReference>
<keyword evidence="4 5" id="KW-0378">Hydrolase</keyword>
<evidence type="ECO:0000256" key="1">
    <source>
        <dbReference type="ARBA" id="ARBA00022438"/>
    </source>
</evidence>
<dbReference type="KEGG" id="vpc:102531011"/>
<accession>A0A6I9IT81</accession>
<dbReference type="RefSeq" id="XP_006220544.2">
    <property type="nucleotide sequence ID" value="XM_006220482.3"/>
</dbReference>
<evidence type="ECO:0000259" key="8">
    <source>
        <dbReference type="Pfam" id="PF00557"/>
    </source>
</evidence>
<dbReference type="InterPro" id="IPR036005">
    <property type="entry name" value="Creatinase/aminopeptidase-like"/>
</dbReference>
<evidence type="ECO:0000256" key="4">
    <source>
        <dbReference type="ARBA" id="ARBA00022801"/>
    </source>
</evidence>
<dbReference type="PROSITE" id="PS00680">
    <property type="entry name" value="MAP_1"/>
    <property type="match status" value="1"/>
</dbReference>
<keyword evidence="2 5" id="KW-0645">Protease</keyword>
<dbReference type="PANTHER" id="PTHR43330:SF8">
    <property type="entry name" value="METHIONINE AMINOPEPTIDASE 1D, MITOCHONDRIAL"/>
    <property type="match status" value="1"/>
</dbReference>
<feature type="compositionally biased region" description="Low complexity" evidence="7">
    <location>
        <begin position="69"/>
        <end position="92"/>
    </location>
</feature>
<comment type="similarity">
    <text evidence="5">Belongs to the peptidase M24A family. Methionine aminopeptidase type 1 subfamily.</text>
</comment>
<dbReference type="AlphaFoldDB" id="A0A6I9IT81"/>
<dbReference type="GO" id="GO:0046872">
    <property type="term" value="F:metal ion binding"/>
    <property type="evidence" value="ECO:0007669"/>
    <property type="project" value="UniProtKB-UniRule"/>
</dbReference>
<dbReference type="HAMAP" id="MF_01974">
    <property type="entry name" value="MetAP_1"/>
    <property type="match status" value="1"/>
</dbReference>
<feature type="binding site" evidence="5">
    <location>
        <position position="323"/>
    </location>
    <ligand>
        <name>a divalent metal cation</name>
        <dbReference type="ChEBI" id="CHEBI:60240"/>
        <label>2</label>
        <note>catalytic</note>
    </ligand>
</feature>
<comment type="cofactor">
    <cofactor evidence="5">
        <name>Co(2+)</name>
        <dbReference type="ChEBI" id="CHEBI:48828"/>
    </cofactor>
    <cofactor evidence="5">
        <name>Zn(2+)</name>
        <dbReference type="ChEBI" id="CHEBI:29105"/>
    </cofactor>
    <cofactor evidence="5">
        <name>Mn(2+)</name>
        <dbReference type="ChEBI" id="CHEBI:29035"/>
    </cofactor>
    <cofactor evidence="5">
        <name>Fe(2+)</name>
        <dbReference type="ChEBI" id="CHEBI:29033"/>
    </cofactor>
    <text evidence="5">Binds 2 divalent metal cations per subunit. Has a high-affinity and a low affinity metal-binding site. The true nature of the physiological cofactor is under debate. The enzyme is active with cobalt, zinc, manganese or divalent iron ions. Most likely, methionine aminopeptidases function as mononuclear Fe(2+)-metalloproteases under physiological conditions, and the catalytically relevant metal-binding site has been assigned to the histidine-containing high-affinity site.</text>
</comment>
<dbReference type="PRINTS" id="PR00599">
    <property type="entry name" value="MAPEPTIDASE"/>
</dbReference>
<feature type="binding site" evidence="5">
    <location>
        <position position="312"/>
    </location>
    <ligand>
        <name>a divalent metal cation</name>
        <dbReference type="ChEBI" id="CHEBI:60240"/>
        <label>1</label>
    </ligand>
</feature>
<sequence>MQSTMWNTKLCFIFSSQLYVSMHQNADATNIGCQAYLTGFFHPTWARGLRANARTAAGARLSPPERARPAAASPAGPGAGAAQPPGLPQSAPDAHARSPRAALAPRVFGRAATGRLQRGAGREASARGHVTDANMAAPRSVHLLIRRGCRRTLSSPLNHIYLHKQSSSQQRRNFFFWRQREISHSIVLPAAVSPAHPVPKHIKKPDYVTTGIVPDWGDSIEVKNEDQIQGLRQACRLARHVLLVAGKTLKVDMTTEEIDALVHQEIISHDAYPSPLGYGGFPKSVCTSVNNVLCHGIPDSRPLQDGDIINIDVTVYYNGYHGDTSETFLVGNVDECGKKLVEVARKCRDEAIAACRAGAPFSIIGNTISHITQQNGLQVCPHFVGHGIGSYFHGHPEIWHHANDSDLLMEEGMAFTIEPLITEGSPEFKVLEDAWTVVSLDNQRSAQFEHTVLITSWGAEILTKLPHEA</sequence>
<dbReference type="GO" id="GO:0004239">
    <property type="term" value="F:initiator methionyl aminopeptidase activity"/>
    <property type="evidence" value="ECO:0007669"/>
    <property type="project" value="UniProtKB-UniRule"/>
</dbReference>
<feature type="binding site" evidence="5">
    <location>
        <position position="418"/>
    </location>
    <ligand>
        <name>a divalent metal cation</name>
        <dbReference type="ChEBI" id="CHEBI:60240"/>
        <label>2</label>
        <note>catalytic</note>
    </ligand>
</feature>
<proteinExistence type="inferred from homology"/>
<dbReference type="InterPro" id="IPR002467">
    <property type="entry name" value="Pept_M24A_MAP1"/>
</dbReference>
<gene>
    <name evidence="10" type="primary">METAP1D</name>
</gene>
<dbReference type="GO" id="GO:0006508">
    <property type="term" value="P:proteolysis"/>
    <property type="evidence" value="ECO:0007669"/>
    <property type="project" value="UniProtKB-KW"/>
</dbReference>
<feature type="compositionally biased region" description="Basic and acidic residues" evidence="7">
    <location>
        <begin position="120"/>
        <end position="129"/>
    </location>
</feature>
<dbReference type="CTD" id="254042"/>
<protein>
    <recommendedName>
        <fullName evidence="6">Methionine aminopeptidase</fullName>
        <ecNumber evidence="6">3.4.11.18</ecNumber>
    </recommendedName>
</protein>
<dbReference type="NCBIfam" id="TIGR00500">
    <property type="entry name" value="met_pdase_I"/>
    <property type="match status" value="1"/>
</dbReference>
<feature type="binding site" evidence="5">
    <location>
        <position position="393"/>
    </location>
    <ligand>
        <name>substrate</name>
    </ligand>
</feature>
<dbReference type="InParanoid" id="A0A6I9IT81"/>
<dbReference type="OrthoDB" id="3209743at2759"/>
<dbReference type="InterPro" id="IPR001714">
    <property type="entry name" value="Pept_M24_MAP"/>
</dbReference>
<feature type="binding site" evidence="5">
    <location>
        <position position="449"/>
    </location>
    <ligand>
        <name>a divalent metal cation</name>
        <dbReference type="ChEBI" id="CHEBI:60240"/>
        <label>1</label>
    </ligand>
</feature>
<dbReference type="Pfam" id="PF00557">
    <property type="entry name" value="Peptidase_M24"/>
    <property type="match status" value="1"/>
</dbReference>
<dbReference type="SUPFAM" id="SSF55920">
    <property type="entry name" value="Creatinase/aminopeptidase"/>
    <property type="match status" value="1"/>
</dbReference>
<feature type="binding site" evidence="5">
    <location>
        <position position="386"/>
    </location>
    <ligand>
        <name>a divalent metal cation</name>
        <dbReference type="ChEBI" id="CHEBI:60240"/>
        <label>2</label>
        <note>catalytic</note>
    </ligand>
</feature>
<evidence type="ECO:0000256" key="7">
    <source>
        <dbReference type="SAM" id="MobiDB-lite"/>
    </source>
</evidence>
<comment type="function">
    <text evidence="6">Cotranslationally removes the N-terminal methionine from nascent proteins. The N-terminal methionine is often cleaved when the second residue in the primary sequence is small and uncharged (Met-Ala-, Cys, Gly, Pro, Ser, Thr, or Val).</text>
</comment>
<evidence type="ECO:0000256" key="5">
    <source>
        <dbReference type="HAMAP-Rule" id="MF_03174"/>
    </source>
</evidence>
<name>A0A6I9IT81_VICPA</name>
<evidence type="ECO:0000256" key="3">
    <source>
        <dbReference type="ARBA" id="ARBA00022723"/>
    </source>
</evidence>
<keyword evidence="3 5" id="KW-0479">Metal-binding</keyword>
<reference evidence="10" key="1">
    <citation type="submission" date="2025-08" db="UniProtKB">
        <authorList>
            <consortium name="RefSeq"/>
        </authorList>
    </citation>
    <scope>IDENTIFICATION</scope>
</reference>
<feature type="binding site" evidence="5">
    <location>
        <position position="449"/>
    </location>
    <ligand>
        <name>a divalent metal cation</name>
        <dbReference type="ChEBI" id="CHEBI:60240"/>
        <label>2</label>
        <note>catalytic</note>
    </ligand>
</feature>
<feature type="binding site" evidence="5">
    <location>
        <position position="323"/>
    </location>
    <ligand>
        <name>a divalent metal cation</name>
        <dbReference type="ChEBI" id="CHEBI:60240"/>
        <label>1</label>
    </ligand>
</feature>
<evidence type="ECO:0000256" key="2">
    <source>
        <dbReference type="ARBA" id="ARBA00022670"/>
    </source>
</evidence>
<feature type="region of interest" description="Disordered" evidence="7">
    <location>
        <begin position="56"/>
        <end position="129"/>
    </location>
</feature>
<dbReference type="PANTHER" id="PTHR43330">
    <property type="entry name" value="METHIONINE AMINOPEPTIDASE"/>
    <property type="match status" value="1"/>
</dbReference>
<dbReference type="Gene3D" id="3.90.230.10">
    <property type="entry name" value="Creatinase/methionine aminopeptidase superfamily"/>
    <property type="match status" value="1"/>
</dbReference>